<evidence type="ECO:0000313" key="3">
    <source>
        <dbReference type="Proteomes" id="UP001142292"/>
    </source>
</evidence>
<reference evidence="2" key="1">
    <citation type="journal article" date="2014" name="Int. J. Syst. Evol. Microbiol.">
        <title>Complete genome of a new Firmicutes species belonging to the dominant human colonic microbiota ('Ruminococcus bicirculans') reveals two chromosomes and a selective capacity to utilize plant glucans.</title>
        <authorList>
            <consortium name="NISC Comparative Sequencing Program"/>
            <person name="Wegmann U."/>
            <person name="Louis P."/>
            <person name="Goesmann A."/>
            <person name="Henrissat B."/>
            <person name="Duncan S.H."/>
            <person name="Flint H.J."/>
        </authorList>
    </citation>
    <scope>NUCLEOTIDE SEQUENCE</scope>
    <source>
        <strain evidence="2">VKM Ac-1246</strain>
    </source>
</reference>
<gene>
    <name evidence="2" type="ORF">GCM10017579_37300</name>
</gene>
<protein>
    <recommendedName>
        <fullName evidence="1">Glyoxalase-like domain-containing protein</fullName>
    </recommendedName>
</protein>
<name>A0ABQ5T0U1_9ACTN</name>
<reference evidence="2" key="2">
    <citation type="submission" date="2023-01" db="EMBL/GenBank/DDBJ databases">
        <authorList>
            <person name="Sun Q."/>
            <person name="Evtushenko L."/>
        </authorList>
    </citation>
    <scope>NUCLEOTIDE SEQUENCE</scope>
    <source>
        <strain evidence="2">VKM Ac-1246</strain>
    </source>
</reference>
<feature type="domain" description="Glyoxalase-like" evidence="1">
    <location>
        <begin position="134"/>
        <end position="239"/>
    </location>
</feature>
<dbReference type="PANTHER" id="PTHR35908:SF1">
    <property type="entry name" value="CONSERVED PROTEIN"/>
    <property type="match status" value="1"/>
</dbReference>
<dbReference type="RefSeq" id="WP_189116807.1">
    <property type="nucleotide sequence ID" value="NZ_BMRK01000001.1"/>
</dbReference>
<sequence>MSTPGAPAWLHMFLDLPRERWEEAVEFWSAATGWALSHPRGENGQFITLEPQCGDAWLRLQAIDGEQPRIHIDLDAPDREGAVARSMALGATPAWTYDGVPVMRSPGGLLFCHTVGDDAAPSFARSEPERVLDQVCIDIPRSRWEAEVAFWTALTGRELDQTRSPEFVRLAEPDPHGGLRILLQLLEGDHGEVRAHPDFAVAHRDAETRRQVALGAESLDVTEGWTVMRAPYGQIYCLTDRDPLTGKVS</sequence>
<evidence type="ECO:0000313" key="2">
    <source>
        <dbReference type="EMBL" id="GLJ69694.1"/>
    </source>
</evidence>
<evidence type="ECO:0000259" key="1">
    <source>
        <dbReference type="Pfam" id="PF18029"/>
    </source>
</evidence>
<accession>A0ABQ5T0U1</accession>
<dbReference type="EMBL" id="BSEL01000007">
    <property type="protein sequence ID" value="GLJ69694.1"/>
    <property type="molecule type" value="Genomic_DNA"/>
</dbReference>
<keyword evidence="3" id="KW-1185">Reference proteome</keyword>
<dbReference type="InterPro" id="IPR029068">
    <property type="entry name" value="Glyas_Bleomycin-R_OHBP_Dase"/>
</dbReference>
<feature type="domain" description="Glyoxalase-like" evidence="1">
    <location>
        <begin position="19"/>
        <end position="112"/>
    </location>
</feature>
<dbReference type="Proteomes" id="UP001142292">
    <property type="component" value="Unassembled WGS sequence"/>
</dbReference>
<organism evidence="2 3">
    <name type="scientific">Nocardioides luteus</name>
    <dbReference type="NCBI Taxonomy" id="1844"/>
    <lineage>
        <taxon>Bacteria</taxon>
        <taxon>Bacillati</taxon>
        <taxon>Actinomycetota</taxon>
        <taxon>Actinomycetes</taxon>
        <taxon>Propionibacteriales</taxon>
        <taxon>Nocardioidaceae</taxon>
        <taxon>Nocardioides</taxon>
    </lineage>
</organism>
<dbReference type="SUPFAM" id="SSF54593">
    <property type="entry name" value="Glyoxalase/Bleomycin resistance protein/Dihydroxybiphenyl dioxygenase"/>
    <property type="match status" value="1"/>
</dbReference>
<proteinExistence type="predicted"/>
<comment type="caution">
    <text evidence="2">The sequence shown here is derived from an EMBL/GenBank/DDBJ whole genome shotgun (WGS) entry which is preliminary data.</text>
</comment>
<dbReference type="Pfam" id="PF18029">
    <property type="entry name" value="Glyoxalase_6"/>
    <property type="match status" value="2"/>
</dbReference>
<dbReference type="PANTHER" id="PTHR35908">
    <property type="entry name" value="HYPOTHETICAL FUSION PROTEIN"/>
    <property type="match status" value="1"/>
</dbReference>
<dbReference type="InterPro" id="IPR041581">
    <property type="entry name" value="Glyoxalase_6"/>
</dbReference>
<dbReference type="Gene3D" id="3.10.180.10">
    <property type="entry name" value="2,3-Dihydroxybiphenyl 1,2-Dioxygenase, domain 1"/>
    <property type="match status" value="2"/>
</dbReference>